<feature type="compositionally biased region" description="Basic and acidic residues" evidence="1">
    <location>
        <begin position="234"/>
        <end position="247"/>
    </location>
</feature>
<feature type="compositionally biased region" description="Polar residues" evidence="1">
    <location>
        <begin position="323"/>
        <end position="343"/>
    </location>
</feature>
<evidence type="ECO:0000313" key="3">
    <source>
        <dbReference type="EMBL" id="KAK3364694.1"/>
    </source>
</evidence>
<gene>
    <name evidence="3" type="ORF">B0T25DRAFT_71208</name>
</gene>
<feature type="compositionally biased region" description="Low complexity" evidence="1">
    <location>
        <begin position="129"/>
        <end position="147"/>
    </location>
</feature>
<feature type="compositionally biased region" description="Polar residues" evidence="1">
    <location>
        <begin position="116"/>
        <end position="128"/>
    </location>
</feature>
<feature type="region of interest" description="Disordered" evidence="1">
    <location>
        <begin position="203"/>
        <end position="402"/>
    </location>
</feature>
<proteinExistence type="predicted"/>
<sequence>MRLTRTVLTLALAATTTTALPVSGDQSTDQQGGIHERQESQAGRGQSGQSQKYNGDAGQVGSFYQKGQSSGENNHFDSRPDNMGIGSSNFQGQGVQSRQTNEDSTPYFGDEVIGNGRQNPNAQRSVNPSSQQGTSQSWSKTGSSTSGEDMHGEDMHLDRDPKSSSGGLLSFFQPLGKGQGSKNQEVRGKNQGQDMLTQVHQAPHEDANGDGRQPVHQQDQISGSQDTGSRGKINQRDERVGNEKFDKQGLNPEGGDFDKAGSRQGGQGDAEIKGHGQSLQGDAQIRGQDPREGNRNMLLCTQSEMGCTDTSVELDQLPKSGGMKQNSASTGNCRSGDSNCRSGNSKDEVHHGIGARSHNTLFAGHDDGHTHQNGQRDDRGYVSESSKSGEGSIGQGSNMPRL</sequence>
<dbReference type="EMBL" id="JAUIQD010000001">
    <property type="protein sequence ID" value="KAK3364694.1"/>
    <property type="molecule type" value="Genomic_DNA"/>
</dbReference>
<comment type="caution">
    <text evidence="3">The sequence shown here is derived from an EMBL/GenBank/DDBJ whole genome shotgun (WGS) entry which is preliminary data.</text>
</comment>
<feature type="signal peptide" evidence="2">
    <location>
        <begin position="1"/>
        <end position="19"/>
    </location>
</feature>
<feature type="compositionally biased region" description="Polar residues" evidence="1">
    <location>
        <begin position="299"/>
        <end position="313"/>
    </location>
</feature>
<evidence type="ECO:0000256" key="1">
    <source>
        <dbReference type="SAM" id="MobiDB-lite"/>
    </source>
</evidence>
<feature type="compositionally biased region" description="Polar residues" evidence="1">
    <location>
        <begin position="85"/>
        <end position="104"/>
    </location>
</feature>
<evidence type="ECO:0000256" key="2">
    <source>
        <dbReference type="SAM" id="SignalP"/>
    </source>
</evidence>
<keyword evidence="2" id="KW-0732">Signal</keyword>
<dbReference type="Proteomes" id="UP001275084">
    <property type="component" value="Unassembled WGS sequence"/>
</dbReference>
<accession>A0AAJ0HY28</accession>
<feature type="compositionally biased region" description="Basic and acidic residues" evidence="1">
    <location>
        <begin position="148"/>
        <end position="162"/>
    </location>
</feature>
<protein>
    <submittedName>
        <fullName evidence="3">Uncharacterized protein</fullName>
    </submittedName>
</protein>
<name>A0AAJ0HY28_9PEZI</name>
<feature type="compositionally biased region" description="Low complexity" evidence="1">
    <location>
        <begin position="40"/>
        <end position="51"/>
    </location>
</feature>
<keyword evidence="4" id="KW-1185">Reference proteome</keyword>
<feature type="compositionally biased region" description="Polar residues" evidence="1">
    <location>
        <begin position="215"/>
        <end position="228"/>
    </location>
</feature>
<evidence type="ECO:0000313" key="4">
    <source>
        <dbReference type="Proteomes" id="UP001275084"/>
    </source>
</evidence>
<feature type="region of interest" description="Disordered" evidence="1">
    <location>
        <begin position="21"/>
        <end position="191"/>
    </location>
</feature>
<reference evidence="3" key="1">
    <citation type="journal article" date="2023" name="Mol. Phylogenet. Evol.">
        <title>Genome-scale phylogeny and comparative genomics of the fungal order Sordariales.</title>
        <authorList>
            <person name="Hensen N."/>
            <person name="Bonometti L."/>
            <person name="Westerberg I."/>
            <person name="Brannstrom I.O."/>
            <person name="Guillou S."/>
            <person name="Cros-Aarteil S."/>
            <person name="Calhoun S."/>
            <person name="Haridas S."/>
            <person name="Kuo A."/>
            <person name="Mondo S."/>
            <person name="Pangilinan J."/>
            <person name="Riley R."/>
            <person name="LaButti K."/>
            <person name="Andreopoulos B."/>
            <person name="Lipzen A."/>
            <person name="Chen C."/>
            <person name="Yan M."/>
            <person name="Daum C."/>
            <person name="Ng V."/>
            <person name="Clum A."/>
            <person name="Steindorff A."/>
            <person name="Ohm R.A."/>
            <person name="Martin F."/>
            <person name="Silar P."/>
            <person name="Natvig D.O."/>
            <person name="Lalanne C."/>
            <person name="Gautier V."/>
            <person name="Ament-Velasquez S.L."/>
            <person name="Kruys A."/>
            <person name="Hutchinson M.I."/>
            <person name="Powell A.J."/>
            <person name="Barry K."/>
            <person name="Miller A.N."/>
            <person name="Grigoriev I.V."/>
            <person name="Debuchy R."/>
            <person name="Gladieux P."/>
            <person name="Hiltunen Thoren M."/>
            <person name="Johannesson H."/>
        </authorList>
    </citation>
    <scope>NUCLEOTIDE SEQUENCE</scope>
    <source>
        <strain evidence="3">CBS 955.72</strain>
    </source>
</reference>
<organism evidence="3 4">
    <name type="scientific">Lasiosphaeria hispida</name>
    <dbReference type="NCBI Taxonomy" id="260671"/>
    <lineage>
        <taxon>Eukaryota</taxon>
        <taxon>Fungi</taxon>
        <taxon>Dikarya</taxon>
        <taxon>Ascomycota</taxon>
        <taxon>Pezizomycotina</taxon>
        <taxon>Sordariomycetes</taxon>
        <taxon>Sordariomycetidae</taxon>
        <taxon>Sordariales</taxon>
        <taxon>Lasiosphaeriaceae</taxon>
        <taxon>Lasiosphaeria</taxon>
    </lineage>
</organism>
<reference evidence="3" key="2">
    <citation type="submission" date="2023-06" db="EMBL/GenBank/DDBJ databases">
        <authorList>
            <consortium name="Lawrence Berkeley National Laboratory"/>
            <person name="Haridas S."/>
            <person name="Hensen N."/>
            <person name="Bonometti L."/>
            <person name="Westerberg I."/>
            <person name="Brannstrom I.O."/>
            <person name="Guillou S."/>
            <person name="Cros-Aarteil S."/>
            <person name="Calhoun S."/>
            <person name="Kuo A."/>
            <person name="Mondo S."/>
            <person name="Pangilinan J."/>
            <person name="Riley R."/>
            <person name="Labutti K."/>
            <person name="Andreopoulos B."/>
            <person name="Lipzen A."/>
            <person name="Chen C."/>
            <person name="Yanf M."/>
            <person name="Daum C."/>
            <person name="Ng V."/>
            <person name="Clum A."/>
            <person name="Steindorff A."/>
            <person name="Ohm R."/>
            <person name="Martin F."/>
            <person name="Silar P."/>
            <person name="Natvig D."/>
            <person name="Lalanne C."/>
            <person name="Gautier V."/>
            <person name="Ament-Velasquez S.L."/>
            <person name="Kruys A."/>
            <person name="Hutchinson M.I."/>
            <person name="Powell A.J."/>
            <person name="Barry K."/>
            <person name="Miller A.N."/>
            <person name="Grigoriev I.V."/>
            <person name="Debuchy R."/>
            <person name="Gladieux P."/>
            <person name="Thoren M.H."/>
            <person name="Johannesson H."/>
        </authorList>
    </citation>
    <scope>NUCLEOTIDE SEQUENCE</scope>
    <source>
        <strain evidence="3">CBS 955.72</strain>
    </source>
</reference>
<feature type="compositionally biased region" description="Basic and acidic residues" evidence="1">
    <location>
        <begin position="364"/>
        <end position="381"/>
    </location>
</feature>
<feature type="chain" id="PRO_5042586225" evidence="2">
    <location>
        <begin position="20"/>
        <end position="402"/>
    </location>
</feature>
<dbReference type="AlphaFoldDB" id="A0AAJ0HY28"/>